<dbReference type="Pfam" id="PF08718">
    <property type="entry name" value="GLTP"/>
    <property type="match status" value="1"/>
</dbReference>
<accession>A0A7S4JE10</accession>
<dbReference type="SUPFAM" id="SSF110004">
    <property type="entry name" value="Glycolipid transfer protein, GLTP"/>
    <property type="match status" value="1"/>
</dbReference>
<feature type="compositionally biased region" description="Low complexity" evidence="1">
    <location>
        <begin position="306"/>
        <end position="321"/>
    </location>
</feature>
<dbReference type="GO" id="GO:1902387">
    <property type="term" value="F:ceramide 1-phosphate binding"/>
    <property type="evidence" value="ECO:0007669"/>
    <property type="project" value="TreeGrafter"/>
</dbReference>
<dbReference type="PANTHER" id="PTHR10219">
    <property type="entry name" value="GLYCOLIPID TRANSFER PROTEIN-RELATED"/>
    <property type="match status" value="1"/>
</dbReference>
<organism evidence="3">
    <name type="scientific">Odontella aurita</name>
    <dbReference type="NCBI Taxonomy" id="265563"/>
    <lineage>
        <taxon>Eukaryota</taxon>
        <taxon>Sar</taxon>
        <taxon>Stramenopiles</taxon>
        <taxon>Ochrophyta</taxon>
        <taxon>Bacillariophyta</taxon>
        <taxon>Mediophyceae</taxon>
        <taxon>Biddulphiophycidae</taxon>
        <taxon>Eupodiscales</taxon>
        <taxon>Odontellaceae</taxon>
        <taxon>Odontella</taxon>
    </lineage>
</organism>
<feature type="region of interest" description="Disordered" evidence="1">
    <location>
        <begin position="37"/>
        <end position="70"/>
    </location>
</feature>
<feature type="compositionally biased region" description="Polar residues" evidence="1">
    <location>
        <begin position="744"/>
        <end position="769"/>
    </location>
</feature>
<dbReference type="GO" id="GO:0016020">
    <property type="term" value="C:membrane"/>
    <property type="evidence" value="ECO:0007669"/>
    <property type="project" value="TreeGrafter"/>
</dbReference>
<dbReference type="InterPro" id="IPR014830">
    <property type="entry name" value="Glycolipid_transfer_prot_dom"/>
</dbReference>
<feature type="compositionally biased region" description="Basic and acidic residues" evidence="1">
    <location>
        <begin position="83"/>
        <end position="93"/>
    </location>
</feature>
<feature type="compositionally biased region" description="Polar residues" evidence="1">
    <location>
        <begin position="843"/>
        <end position="852"/>
    </location>
</feature>
<proteinExistence type="predicted"/>
<dbReference type="AlphaFoldDB" id="A0A7S4JE10"/>
<feature type="region of interest" description="Disordered" evidence="1">
    <location>
        <begin position="306"/>
        <end position="349"/>
    </location>
</feature>
<sequence>MGDFQQQLSGFGTNGTPQQAPPTGLMRKVRSLDCFHRRIGGAPGLPSPRSSRRRLTLSKTPEDGVFDGGKDACCLEGGGGGGGDERESPRRSSCDASGATAASRFSLAANRRFYHAAAKSASSGSLADLASESHGLSSSLPIEDDETDVTAMLTAPGMGGFLPGGSARARLFNVAVLALLGLAAASDLARRGVVTASRIDWGVESSSQFYYDDLSTEGIVPPSRFGPPYRSESSGLGGGRSKLGLGSAMIGSVTNVLGPILPFAGGMDLRRGEAWGLDNDGQAATGWIRGALDAMWEYKEASWGSWSSTSSVSPASPSDGVAQMPRGGAAGNARSNGGRKSKGAKASVHREATLSAAEPFLPTNAIADLDLGDMTAVFRYAVESGRDGFDRTMFLKRGGGEERGQPVSEPLKRALDAVDVATAKSRGVGVEPAKTTAVAETYKDGIHRSGPLSPEAGFGDVDALQFCAAMRLFAEWRIIRQVPDGYKGYAVGMGLGHKDVVQNVVKIESAVHDLLQIQSEEMEMQDEASCNEKLNESDGKAQACFVGADQSQSGPPRSPTLRALLRYEVDHRVQTSAKLPRLKEKSAAMGLLWVRRQLQYQTVIFSNMLKVGSVFPSAIDAVRSAYSEVYDKFHGWAVQKIFNYSFQAAPEAEVIYKHMNPTRLLEVMAQARRGQVEHVGEIRYESTETTESETVAVASGEGVEERIVSEDTTVTRKTIIEESWDDESASSATEEKFHTHGSAKAQSVAEQSPDDITSNETEATPASNNTKDKDDNPWVKFGGHVVSEWDKLANHVGGEWDKVVNHVGGECDKIGKHIGGEWDKLASNVVRIFHKDDEDKNARGSSRSSTTDMRGGALSGSGGAGLTGEELERYVSGEMARDAHGHIERYLRIVRPLLTDLAGLFDEMNMDDPTKV</sequence>
<feature type="domain" description="Glycolipid transfer protein" evidence="2">
    <location>
        <begin position="550"/>
        <end position="660"/>
    </location>
</feature>
<dbReference type="InterPro" id="IPR036497">
    <property type="entry name" value="GLTP_sf"/>
</dbReference>
<feature type="region of interest" description="Disordered" evidence="1">
    <location>
        <begin position="1"/>
        <end position="25"/>
    </location>
</feature>
<protein>
    <recommendedName>
        <fullName evidence="2">Glycolipid transfer protein domain-containing protein</fullName>
    </recommendedName>
</protein>
<evidence type="ECO:0000313" key="3">
    <source>
        <dbReference type="EMBL" id="CAE2260627.1"/>
    </source>
</evidence>
<feature type="region of interest" description="Disordered" evidence="1">
    <location>
        <begin position="718"/>
        <end position="778"/>
    </location>
</feature>
<dbReference type="EMBL" id="HBKQ01038458">
    <property type="protein sequence ID" value="CAE2260627.1"/>
    <property type="molecule type" value="Transcribed_RNA"/>
</dbReference>
<dbReference type="GO" id="GO:1902388">
    <property type="term" value="F:ceramide 1-phosphate transfer activity"/>
    <property type="evidence" value="ECO:0007669"/>
    <property type="project" value="TreeGrafter"/>
</dbReference>
<gene>
    <name evidence="3" type="ORF">OAUR00152_LOCUS26583</name>
</gene>
<feature type="compositionally biased region" description="Polar residues" evidence="1">
    <location>
        <begin position="1"/>
        <end position="18"/>
    </location>
</feature>
<evidence type="ECO:0000256" key="1">
    <source>
        <dbReference type="SAM" id="MobiDB-lite"/>
    </source>
</evidence>
<evidence type="ECO:0000259" key="2">
    <source>
        <dbReference type="Pfam" id="PF08718"/>
    </source>
</evidence>
<name>A0A7S4JE10_9STRA</name>
<dbReference type="Gene3D" id="1.10.3520.10">
    <property type="entry name" value="Glycolipid transfer protein"/>
    <property type="match status" value="1"/>
</dbReference>
<feature type="region of interest" description="Disordered" evidence="1">
    <location>
        <begin position="77"/>
        <end position="96"/>
    </location>
</feature>
<feature type="region of interest" description="Disordered" evidence="1">
    <location>
        <begin position="838"/>
        <end position="865"/>
    </location>
</feature>
<reference evidence="3" key="1">
    <citation type="submission" date="2021-01" db="EMBL/GenBank/DDBJ databases">
        <authorList>
            <person name="Corre E."/>
            <person name="Pelletier E."/>
            <person name="Niang G."/>
            <person name="Scheremetjew M."/>
            <person name="Finn R."/>
            <person name="Kale V."/>
            <person name="Holt S."/>
            <person name="Cochrane G."/>
            <person name="Meng A."/>
            <person name="Brown T."/>
            <person name="Cohen L."/>
        </authorList>
    </citation>
    <scope>NUCLEOTIDE SEQUENCE</scope>
    <source>
        <strain evidence="3">Isolate 1302-5</strain>
    </source>
</reference>
<dbReference type="GO" id="GO:0005829">
    <property type="term" value="C:cytosol"/>
    <property type="evidence" value="ECO:0007669"/>
    <property type="project" value="TreeGrafter"/>
</dbReference>